<accession>A0ACB8AKD8</accession>
<organism evidence="1 2">
    <name type="scientific">Hygrophoropsis aurantiaca</name>
    <dbReference type="NCBI Taxonomy" id="72124"/>
    <lineage>
        <taxon>Eukaryota</taxon>
        <taxon>Fungi</taxon>
        <taxon>Dikarya</taxon>
        <taxon>Basidiomycota</taxon>
        <taxon>Agaricomycotina</taxon>
        <taxon>Agaricomycetes</taxon>
        <taxon>Agaricomycetidae</taxon>
        <taxon>Boletales</taxon>
        <taxon>Coniophorineae</taxon>
        <taxon>Hygrophoropsidaceae</taxon>
        <taxon>Hygrophoropsis</taxon>
    </lineage>
</organism>
<sequence length="838" mass="89748">MTNSHSEIVFDSPSPSAIINSVTPPLSDRLNIRSPSRSDSDLFAETESTSSGSISALLDVDPQILEALKSKDRIYVLKLGEQMEALIADRRPRVDLMPTTSYQRLLVHRCSAYYKLTPETDPVTKTISVVYSPESRIPTRRICELVPAELPAQPTFKIMRRSANDRSRSKPHSQAGSVAGEDAELSDVEPSESGSLGGRSNATGSSKKHMTIAEREAAYNEARSRIFMDFAEKEKEKEKDLSASSSSLSLTSGSVTSAGETSSVGDMDDSVSSPTTESEWSGPIVRDKKEARRSNGSSSRSLRSNAPTFNANGSGSSRGSRAPSPSPFKYPTLYEPSPAGSPNETTQSAAQAPGYVNSYLYTYPQPVPPPHNYLTTYPYYTPYPYPQHSQQNQLPHGSDPAGPAGPPDMYPSTHHPPQGVYIPYPWNGSQLPAPHLPIQQSQTHHPHQAPSPPIAPPASQYSTYMPPVPPYGPYPMPQYYASPPPVQHVPPSPAPVPNQALYSHDAGYPNGGMGHPDMASANNSYPGNIGGHQPPNGAVKRSAPPARSAWSYGPGIGMGGFGMGNAGGRPSGAGEVVGPRLSSAVRRSSGNSNMSPGNRTSTGDEASSTASSSTASSSSRRTFTSTSSQHPLPARPDWAVGLKPQPTLHSTHSRHHDHSLNNSRNISPARNNGQRPQQVPPVALQYTDFPPLTTISPTTEKRLPTVAGVWTNSSSTRSILLPGSGNPTSSHATALVQHPNPHQNIGNGNQNTISRPEDIDKGFERPSPKLNAELYNPKGAWKAGGASIRSSVPSDKEKDKCEKERVLVENMALLSVEDRNATTNTTKIAPTFAQPLAI</sequence>
<evidence type="ECO:0000313" key="1">
    <source>
        <dbReference type="EMBL" id="KAH7913826.1"/>
    </source>
</evidence>
<comment type="caution">
    <text evidence="1">The sequence shown here is derived from an EMBL/GenBank/DDBJ whole genome shotgun (WGS) entry which is preliminary data.</text>
</comment>
<proteinExistence type="predicted"/>
<keyword evidence="2" id="KW-1185">Reference proteome</keyword>
<gene>
    <name evidence="1" type="ORF">BJ138DRAFT_1001385</name>
</gene>
<protein>
    <submittedName>
        <fullName evidence="1">Uncharacterized protein</fullName>
    </submittedName>
</protein>
<dbReference type="EMBL" id="MU267623">
    <property type="protein sequence ID" value="KAH7913826.1"/>
    <property type="molecule type" value="Genomic_DNA"/>
</dbReference>
<evidence type="ECO:0000313" key="2">
    <source>
        <dbReference type="Proteomes" id="UP000790377"/>
    </source>
</evidence>
<name>A0ACB8AKD8_9AGAM</name>
<dbReference type="Proteomes" id="UP000790377">
    <property type="component" value="Unassembled WGS sequence"/>
</dbReference>
<reference evidence="1" key="1">
    <citation type="journal article" date="2021" name="New Phytol.">
        <title>Evolutionary innovations through gain and loss of genes in the ectomycorrhizal Boletales.</title>
        <authorList>
            <person name="Wu G."/>
            <person name="Miyauchi S."/>
            <person name="Morin E."/>
            <person name="Kuo A."/>
            <person name="Drula E."/>
            <person name="Varga T."/>
            <person name="Kohler A."/>
            <person name="Feng B."/>
            <person name="Cao Y."/>
            <person name="Lipzen A."/>
            <person name="Daum C."/>
            <person name="Hundley H."/>
            <person name="Pangilinan J."/>
            <person name="Johnson J."/>
            <person name="Barry K."/>
            <person name="LaButti K."/>
            <person name="Ng V."/>
            <person name="Ahrendt S."/>
            <person name="Min B."/>
            <person name="Choi I.G."/>
            <person name="Park H."/>
            <person name="Plett J.M."/>
            <person name="Magnuson J."/>
            <person name="Spatafora J.W."/>
            <person name="Nagy L.G."/>
            <person name="Henrissat B."/>
            <person name="Grigoriev I.V."/>
            <person name="Yang Z.L."/>
            <person name="Xu J."/>
            <person name="Martin F.M."/>
        </authorList>
    </citation>
    <scope>NUCLEOTIDE SEQUENCE</scope>
    <source>
        <strain evidence="1">ATCC 28755</strain>
    </source>
</reference>